<accession>A0AAD4MV30</accession>
<evidence type="ECO:0000256" key="13">
    <source>
        <dbReference type="SAM" id="Phobius"/>
    </source>
</evidence>
<dbReference type="AlphaFoldDB" id="A0AAD4MV30"/>
<dbReference type="CDD" id="cd01053">
    <property type="entry name" value="AOX"/>
    <property type="match status" value="1"/>
</dbReference>
<reference evidence="14" key="1">
    <citation type="submission" date="2022-01" db="EMBL/GenBank/DDBJ databases">
        <title>Genome Sequence Resource for Two Populations of Ditylenchus destructor, the Migratory Endoparasitic Phytonematode.</title>
        <authorList>
            <person name="Zhang H."/>
            <person name="Lin R."/>
            <person name="Xie B."/>
        </authorList>
    </citation>
    <scope>NUCLEOTIDE SEQUENCE</scope>
    <source>
        <strain evidence="14">BazhouSP</strain>
    </source>
</reference>
<comment type="subcellular location">
    <subcellularLocation>
        <location evidence="1">Membrane</location>
    </subcellularLocation>
</comment>
<feature type="binding site" evidence="12">
    <location>
        <position position="293"/>
    </location>
    <ligand>
        <name>Fe cation</name>
        <dbReference type="ChEBI" id="CHEBI:24875"/>
        <label>1</label>
    </ligand>
</feature>
<feature type="binding site" evidence="12">
    <location>
        <position position="296"/>
    </location>
    <ligand>
        <name>Fe cation</name>
        <dbReference type="ChEBI" id="CHEBI:24875"/>
        <label>2</label>
    </ligand>
</feature>
<evidence type="ECO:0000256" key="6">
    <source>
        <dbReference type="ARBA" id="ARBA00022723"/>
    </source>
</evidence>
<feature type="binding site" evidence="12">
    <location>
        <position position="242"/>
    </location>
    <ligand>
        <name>Fe cation</name>
        <dbReference type="ChEBI" id="CHEBI:24875"/>
        <label>2</label>
    </ligand>
</feature>
<dbReference type="GO" id="GO:0046872">
    <property type="term" value="F:metal ion binding"/>
    <property type="evidence" value="ECO:0007669"/>
    <property type="project" value="UniProtKB-KW"/>
</dbReference>
<keyword evidence="15" id="KW-1185">Reference proteome</keyword>
<evidence type="ECO:0000313" key="15">
    <source>
        <dbReference type="Proteomes" id="UP001201812"/>
    </source>
</evidence>
<keyword evidence="5 13" id="KW-0812">Transmembrane</keyword>
<evidence type="ECO:0000256" key="9">
    <source>
        <dbReference type="ARBA" id="ARBA00023002"/>
    </source>
</evidence>
<feature type="binding site" evidence="12">
    <location>
        <position position="293"/>
    </location>
    <ligand>
        <name>Fe cation</name>
        <dbReference type="ChEBI" id="CHEBI:24875"/>
        <label>2</label>
    </ligand>
</feature>
<dbReference type="Proteomes" id="UP001201812">
    <property type="component" value="Unassembled WGS sequence"/>
</dbReference>
<evidence type="ECO:0000256" key="7">
    <source>
        <dbReference type="ARBA" id="ARBA00022982"/>
    </source>
</evidence>
<keyword evidence="9" id="KW-0560">Oxidoreductase</keyword>
<feature type="binding site" evidence="12">
    <location>
        <position position="191"/>
    </location>
    <ligand>
        <name>Fe cation</name>
        <dbReference type="ChEBI" id="CHEBI:24875"/>
        <label>2</label>
    </ligand>
</feature>
<keyword evidence="10 12" id="KW-0408">Iron</keyword>
<feature type="transmembrane region" description="Helical" evidence="13">
    <location>
        <begin position="206"/>
        <end position="229"/>
    </location>
</feature>
<dbReference type="PANTHER" id="PTHR31803:SF3">
    <property type="entry name" value="ALTERNATIVE OXIDASE"/>
    <property type="match status" value="1"/>
</dbReference>
<dbReference type="EMBL" id="JAKKPZ010000041">
    <property type="protein sequence ID" value="KAI1707360.1"/>
    <property type="molecule type" value="Genomic_DNA"/>
</dbReference>
<sequence>MICGKAFPRLTSTVLNQHCSSHSLFNKLISTSSTRTLGSASAARMGQLYSYSTATAYKDDAQKDHPEVATKEEIERLLQKHQVKGVSMPVRAEFVRETPLTTTDLENIDIHVYHRKPETFSDHVAYRSVKLLRFFADSFFRKRYVHRAIVLETVAGVPGMVAGMLCHMRSLRRMQHDNGWIEKLLHEAENERMHLMIWMSVTNPTFLERCIVTFVQGLFFNAYIVYYLLFPRTAHRFVGYLEEEAIVSYNAFAKEIQNGNIENTPAPKVAIDYYNLDKNARLIDVVYAVRADEAAHRDANHNFADRIDAHKENLSPPPPK</sequence>
<evidence type="ECO:0000313" key="14">
    <source>
        <dbReference type="EMBL" id="KAI1707360.1"/>
    </source>
</evidence>
<proteinExistence type="inferred from homology"/>
<keyword evidence="11 13" id="KW-0472">Membrane</keyword>
<keyword evidence="4" id="KW-0679">Respiratory chain</keyword>
<comment type="caution">
    <text evidence="14">The sequence shown here is derived from an EMBL/GenBank/DDBJ whole genome shotgun (WGS) entry which is preliminary data.</text>
</comment>
<organism evidence="14 15">
    <name type="scientific">Ditylenchus destructor</name>
    <dbReference type="NCBI Taxonomy" id="166010"/>
    <lineage>
        <taxon>Eukaryota</taxon>
        <taxon>Metazoa</taxon>
        <taxon>Ecdysozoa</taxon>
        <taxon>Nematoda</taxon>
        <taxon>Chromadorea</taxon>
        <taxon>Rhabditida</taxon>
        <taxon>Tylenchina</taxon>
        <taxon>Tylenchomorpha</taxon>
        <taxon>Sphaerularioidea</taxon>
        <taxon>Anguinidae</taxon>
        <taxon>Anguininae</taxon>
        <taxon>Ditylenchus</taxon>
    </lineage>
</organism>
<dbReference type="Pfam" id="PF01786">
    <property type="entry name" value="AOX"/>
    <property type="match status" value="1"/>
</dbReference>
<protein>
    <submittedName>
        <fullName evidence="14">Alternative oxidase domain-containing protein</fullName>
    </submittedName>
</protein>
<dbReference type="GO" id="GO:0016020">
    <property type="term" value="C:membrane"/>
    <property type="evidence" value="ECO:0007669"/>
    <property type="project" value="UniProtKB-SubCell"/>
</dbReference>
<evidence type="ECO:0000256" key="10">
    <source>
        <dbReference type="ARBA" id="ARBA00023004"/>
    </source>
</evidence>
<gene>
    <name evidence="14" type="ORF">DdX_12457</name>
</gene>
<dbReference type="InterPro" id="IPR038659">
    <property type="entry name" value="AOX_sf"/>
</dbReference>
<dbReference type="PIRSF" id="PIRSF005229">
    <property type="entry name" value="AOX"/>
    <property type="match status" value="1"/>
</dbReference>
<dbReference type="InterPro" id="IPR002680">
    <property type="entry name" value="AOX"/>
</dbReference>
<feature type="binding site" evidence="12">
    <location>
        <position position="194"/>
    </location>
    <ligand>
        <name>Fe cation</name>
        <dbReference type="ChEBI" id="CHEBI:24875"/>
        <label>1</label>
    </ligand>
</feature>
<keyword evidence="7" id="KW-0249">Electron transport</keyword>
<feature type="transmembrane region" description="Helical" evidence="13">
    <location>
        <begin position="149"/>
        <end position="170"/>
    </location>
</feature>
<evidence type="ECO:0000256" key="12">
    <source>
        <dbReference type="PIRSR" id="PIRSR005229-1"/>
    </source>
</evidence>
<evidence type="ECO:0000256" key="2">
    <source>
        <dbReference type="ARBA" id="ARBA00008388"/>
    </source>
</evidence>
<dbReference type="GO" id="GO:0010230">
    <property type="term" value="P:alternative respiration"/>
    <property type="evidence" value="ECO:0007669"/>
    <property type="project" value="TreeGrafter"/>
</dbReference>
<evidence type="ECO:0000256" key="11">
    <source>
        <dbReference type="ARBA" id="ARBA00023136"/>
    </source>
</evidence>
<keyword evidence="6 12" id="KW-0479">Metal-binding</keyword>
<keyword evidence="3" id="KW-0813">Transport</keyword>
<dbReference type="PANTHER" id="PTHR31803">
    <property type="entry name" value="ALTERNATIVE OXIDASE"/>
    <property type="match status" value="1"/>
</dbReference>
<evidence type="ECO:0000256" key="3">
    <source>
        <dbReference type="ARBA" id="ARBA00022448"/>
    </source>
</evidence>
<dbReference type="GO" id="GO:0005739">
    <property type="term" value="C:mitochondrion"/>
    <property type="evidence" value="ECO:0007669"/>
    <property type="project" value="TreeGrafter"/>
</dbReference>
<dbReference type="Gene3D" id="1.20.1260.140">
    <property type="entry name" value="Alternative oxidase"/>
    <property type="match status" value="1"/>
</dbReference>
<comment type="cofactor">
    <cofactor evidence="12">
        <name>Fe cation</name>
        <dbReference type="ChEBI" id="CHEBI:24875"/>
    </cofactor>
    <text evidence="12">Binds 2 iron ions per subunit.</text>
</comment>
<dbReference type="GO" id="GO:0009916">
    <property type="term" value="F:alternative oxidase activity"/>
    <property type="evidence" value="ECO:0007669"/>
    <property type="project" value="InterPro"/>
</dbReference>
<evidence type="ECO:0000256" key="4">
    <source>
        <dbReference type="ARBA" id="ARBA00022660"/>
    </source>
</evidence>
<feature type="binding site" evidence="12">
    <location>
        <position position="191"/>
    </location>
    <ligand>
        <name>Fe cation</name>
        <dbReference type="ChEBI" id="CHEBI:24875"/>
        <label>1</label>
    </ligand>
</feature>
<name>A0AAD4MV30_9BILA</name>
<feature type="binding site" evidence="12">
    <location>
        <position position="152"/>
    </location>
    <ligand>
        <name>Fe cation</name>
        <dbReference type="ChEBI" id="CHEBI:24875"/>
        <label>1</label>
    </ligand>
</feature>
<evidence type="ECO:0000256" key="5">
    <source>
        <dbReference type="ARBA" id="ARBA00022692"/>
    </source>
</evidence>
<evidence type="ECO:0000256" key="8">
    <source>
        <dbReference type="ARBA" id="ARBA00022989"/>
    </source>
</evidence>
<evidence type="ECO:0000256" key="1">
    <source>
        <dbReference type="ARBA" id="ARBA00004370"/>
    </source>
</evidence>
<comment type="similarity">
    <text evidence="2">Belongs to the alternative oxidase family.</text>
</comment>
<keyword evidence="8 13" id="KW-1133">Transmembrane helix</keyword>